<dbReference type="RefSeq" id="WP_037261507.1">
    <property type="nucleotide sequence ID" value="NZ_JALZ01000008.1"/>
</dbReference>
<dbReference type="eggNOG" id="COG2863">
    <property type="taxonomic scope" value="Bacteria"/>
</dbReference>
<comment type="caution">
    <text evidence="7">The sequence shown here is derived from an EMBL/GenBank/DDBJ whole genome shotgun (WGS) entry which is preliminary data.</text>
</comment>
<evidence type="ECO:0000256" key="3">
    <source>
        <dbReference type="ARBA" id="ARBA00023004"/>
    </source>
</evidence>
<dbReference type="AlphaFoldDB" id="X7EFK4"/>
<feature type="chain" id="PRO_5004977221" evidence="5">
    <location>
        <begin position="18"/>
        <end position="136"/>
    </location>
</feature>
<evidence type="ECO:0000256" key="2">
    <source>
        <dbReference type="ARBA" id="ARBA00022723"/>
    </source>
</evidence>
<dbReference type="InterPro" id="IPR009056">
    <property type="entry name" value="Cyt_c-like_dom"/>
</dbReference>
<keyword evidence="1 4" id="KW-0349">Heme</keyword>
<reference evidence="7 8" key="1">
    <citation type="submission" date="2014-01" db="EMBL/GenBank/DDBJ databases">
        <title>Roseivivax halodurans JCM 10272 Genome Sequencing.</title>
        <authorList>
            <person name="Lai Q."/>
            <person name="Li G."/>
            <person name="Shao Z."/>
        </authorList>
    </citation>
    <scope>NUCLEOTIDE SEQUENCE [LARGE SCALE GENOMIC DNA]</scope>
    <source>
        <strain evidence="7 8">JCM 10272</strain>
    </source>
</reference>
<dbReference type="Gene3D" id="1.10.760.10">
    <property type="entry name" value="Cytochrome c-like domain"/>
    <property type="match status" value="1"/>
</dbReference>
<evidence type="ECO:0000313" key="8">
    <source>
        <dbReference type="Proteomes" id="UP000022447"/>
    </source>
</evidence>
<keyword evidence="3 4" id="KW-0408">Iron</keyword>
<organism evidence="7 8">
    <name type="scientific">Roseivivax halodurans JCM 10272</name>
    <dbReference type="NCBI Taxonomy" id="1449350"/>
    <lineage>
        <taxon>Bacteria</taxon>
        <taxon>Pseudomonadati</taxon>
        <taxon>Pseudomonadota</taxon>
        <taxon>Alphaproteobacteria</taxon>
        <taxon>Rhodobacterales</taxon>
        <taxon>Roseobacteraceae</taxon>
        <taxon>Roseivivax</taxon>
    </lineage>
</organism>
<accession>X7EFK4</accession>
<dbReference type="OrthoDB" id="335174at2"/>
<evidence type="ECO:0000256" key="4">
    <source>
        <dbReference type="PROSITE-ProRule" id="PRU00433"/>
    </source>
</evidence>
<evidence type="ECO:0000256" key="5">
    <source>
        <dbReference type="SAM" id="SignalP"/>
    </source>
</evidence>
<dbReference type="EMBL" id="JALZ01000008">
    <property type="protein sequence ID" value="ETX14727.1"/>
    <property type="molecule type" value="Genomic_DNA"/>
</dbReference>
<keyword evidence="2 4" id="KW-0479">Metal-binding</keyword>
<feature type="signal peptide" evidence="5">
    <location>
        <begin position="1"/>
        <end position="17"/>
    </location>
</feature>
<dbReference type="SUPFAM" id="SSF46626">
    <property type="entry name" value="Cytochrome c"/>
    <property type="match status" value="1"/>
</dbReference>
<dbReference type="GO" id="GO:0046872">
    <property type="term" value="F:metal ion binding"/>
    <property type="evidence" value="ECO:0007669"/>
    <property type="project" value="UniProtKB-KW"/>
</dbReference>
<keyword evidence="5" id="KW-0732">Signal</keyword>
<sequence>MRSLCLALAFAGTSALAQEVTDPGSPEAGEDVYSVFCQSCHGAAGRGDGDFADLLSVQPADLTQLAARNGGEFPQVEVMRQIDGRARVEGHGVIMPVFGPLFDLEVAITKADSGQPIVTSRSIADLAAFIESIQEE</sequence>
<evidence type="ECO:0000256" key="1">
    <source>
        <dbReference type="ARBA" id="ARBA00022617"/>
    </source>
</evidence>
<dbReference type="Proteomes" id="UP000022447">
    <property type="component" value="Unassembled WGS sequence"/>
</dbReference>
<protein>
    <submittedName>
        <fullName evidence="7">Cytochrome C</fullName>
    </submittedName>
</protein>
<proteinExistence type="predicted"/>
<dbReference type="InterPro" id="IPR036909">
    <property type="entry name" value="Cyt_c-like_dom_sf"/>
</dbReference>
<dbReference type="PROSITE" id="PS51007">
    <property type="entry name" value="CYTC"/>
    <property type="match status" value="1"/>
</dbReference>
<keyword evidence="8" id="KW-1185">Reference proteome</keyword>
<name>X7EFK4_9RHOB</name>
<dbReference type="GO" id="GO:0020037">
    <property type="term" value="F:heme binding"/>
    <property type="evidence" value="ECO:0007669"/>
    <property type="project" value="InterPro"/>
</dbReference>
<feature type="domain" description="Cytochrome c" evidence="6">
    <location>
        <begin position="24"/>
        <end position="134"/>
    </location>
</feature>
<evidence type="ECO:0000313" key="7">
    <source>
        <dbReference type="EMBL" id="ETX14727.1"/>
    </source>
</evidence>
<dbReference type="GO" id="GO:0009055">
    <property type="term" value="F:electron transfer activity"/>
    <property type="evidence" value="ECO:0007669"/>
    <property type="project" value="InterPro"/>
</dbReference>
<dbReference type="STRING" id="1449350.OCH239_20395"/>
<dbReference type="Pfam" id="PF00034">
    <property type="entry name" value="Cytochrom_C"/>
    <property type="match status" value="1"/>
</dbReference>
<evidence type="ECO:0000259" key="6">
    <source>
        <dbReference type="PROSITE" id="PS51007"/>
    </source>
</evidence>
<gene>
    <name evidence="7" type="ORF">OCH239_20395</name>
</gene>